<reference evidence="2 3" key="1">
    <citation type="journal article" date="2024" name="G3 (Bethesda)">
        <title>Genome assembly of Hibiscus sabdariffa L. provides insights into metabolisms of medicinal natural products.</title>
        <authorList>
            <person name="Kim T."/>
        </authorList>
    </citation>
    <scope>NUCLEOTIDE SEQUENCE [LARGE SCALE GENOMIC DNA]</scope>
    <source>
        <strain evidence="2">TK-2024</strain>
        <tissue evidence="2">Old leaves</tissue>
    </source>
</reference>
<proteinExistence type="predicted"/>
<dbReference type="Gene3D" id="1.25.40.20">
    <property type="entry name" value="Ankyrin repeat-containing domain"/>
    <property type="match status" value="1"/>
</dbReference>
<dbReference type="SUPFAM" id="SSF48403">
    <property type="entry name" value="Ankyrin repeat"/>
    <property type="match status" value="1"/>
</dbReference>
<evidence type="ECO:0000313" key="3">
    <source>
        <dbReference type="Proteomes" id="UP001472677"/>
    </source>
</evidence>
<dbReference type="PANTHER" id="PTHR12447">
    <property type="entry name" value="ANKYRIN REPEAT DOMAIN-CONTAINING PROTEIN 13"/>
    <property type="match status" value="1"/>
</dbReference>
<evidence type="ECO:0000313" key="2">
    <source>
        <dbReference type="EMBL" id="KAK8518535.1"/>
    </source>
</evidence>
<evidence type="ECO:0000256" key="1">
    <source>
        <dbReference type="PROSITE-ProRule" id="PRU00023"/>
    </source>
</evidence>
<dbReference type="PROSITE" id="PS50088">
    <property type="entry name" value="ANK_REPEAT"/>
    <property type="match status" value="1"/>
</dbReference>
<comment type="caution">
    <text evidence="2">The sequence shown here is derived from an EMBL/GenBank/DDBJ whole genome shotgun (WGS) entry which is preliminary data.</text>
</comment>
<dbReference type="Proteomes" id="UP001472677">
    <property type="component" value="Unassembled WGS sequence"/>
</dbReference>
<dbReference type="InterPro" id="IPR002110">
    <property type="entry name" value="Ankyrin_rpt"/>
</dbReference>
<dbReference type="InterPro" id="IPR021832">
    <property type="entry name" value="ANKRD13"/>
</dbReference>
<dbReference type="EMBL" id="JBBPBM010000053">
    <property type="protein sequence ID" value="KAK8518535.1"/>
    <property type="molecule type" value="Genomic_DNA"/>
</dbReference>
<protein>
    <submittedName>
        <fullName evidence="2">Uncharacterized protein</fullName>
    </submittedName>
</protein>
<gene>
    <name evidence="2" type="ORF">V6N12_017681</name>
</gene>
<name>A0ABR2CG92_9ROSI</name>
<dbReference type="InterPro" id="IPR036770">
    <property type="entry name" value="Ankyrin_rpt-contain_sf"/>
</dbReference>
<sequence>MQIGPVHKAVAGKGHAELKRILASLRRLWNPADIRKEANSLAEKADAISAVIDRRDVPNRDTPLHLAVKLGDKTAAEMLMVAVADWWLQNKQGWNALHEVICNREEVIAMIIIRHDPPSAWAKPRNVLGGYPVYKAEAIRRLKDLLSAHYKASTWYLPCQAEAKKKKGNSSSR</sequence>
<organism evidence="2 3">
    <name type="scientific">Hibiscus sabdariffa</name>
    <name type="common">roselle</name>
    <dbReference type="NCBI Taxonomy" id="183260"/>
    <lineage>
        <taxon>Eukaryota</taxon>
        <taxon>Viridiplantae</taxon>
        <taxon>Streptophyta</taxon>
        <taxon>Embryophyta</taxon>
        <taxon>Tracheophyta</taxon>
        <taxon>Spermatophyta</taxon>
        <taxon>Magnoliopsida</taxon>
        <taxon>eudicotyledons</taxon>
        <taxon>Gunneridae</taxon>
        <taxon>Pentapetalae</taxon>
        <taxon>rosids</taxon>
        <taxon>malvids</taxon>
        <taxon>Malvales</taxon>
        <taxon>Malvaceae</taxon>
        <taxon>Malvoideae</taxon>
        <taxon>Hibiscus</taxon>
    </lineage>
</organism>
<dbReference type="PANTHER" id="PTHR12447:SF35">
    <property type="entry name" value="ANKYRIN REPEAT FAMILY PROTEIN"/>
    <property type="match status" value="1"/>
</dbReference>
<dbReference type="Pfam" id="PF00023">
    <property type="entry name" value="Ank"/>
    <property type="match status" value="1"/>
</dbReference>
<feature type="repeat" description="ANK" evidence="1">
    <location>
        <begin position="59"/>
        <end position="91"/>
    </location>
</feature>
<keyword evidence="1" id="KW-0040">ANK repeat</keyword>
<accession>A0ABR2CG92</accession>
<keyword evidence="3" id="KW-1185">Reference proteome</keyword>